<dbReference type="Proteomes" id="UP000640614">
    <property type="component" value="Unassembled WGS sequence"/>
</dbReference>
<comment type="caution">
    <text evidence="1">The sequence shown here is derived from an EMBL/GenBank/DDBJ whole genome shotgun (WGS) entry which is preliminary data.</text>
</comment>
<protein>
    <submittedName>
        <fullName evidence="1">Uncharacterized protein</fullName>
    </submittedName>
</protein>
<gene>
    <name evidence="1" type="ORF">C4F50_03835</name>
</gene>
<name>A0ABR9TFE1_9FLAO</name>
<dbReference type="RefSeq" id="WP_193845088.1">
    <property type="nucleotide sequence ID" value="NZ_PRDM01000001.1"/>
</dbReference>
<dbReference type="EMBL" id="PRDM01000001">
    <property type="protein sequence ID" value="MBE8724068.1"/>
    <property type="molecule type" value="Genomic_DNA"/>
</dbReference>
<keyword evidence="2" id="KW-1185">Reference proteome</keyword>
<evidence type="ECO:0000313" key="1">
    <source>
        <dbReference type="EMBL" id="MBE8724068.1"/>
    </source>
</evidence>
<reference evidence="1 2" key="1">
    <citation type="submission" date="2018-07" db="EMBL/GenBank/DDBJ databases">
        <title>Genome assembly of strain KB82.</title>
        <authorList>
            <person name="Kukolya J."/>
            <person name="Horvath B."/>
            <person name="Nagy I."/>
            <person name="Toth A."/>
        </authorList>
    </citation>
    <scope>NUCLEOTIDE SEQUENCE [LARGE SCALE GENOMIC DNA]</scope>
    <source>
        <strain evidence="1 2">Kb82</strain>
    </source>
</reference>
<evidence type="ECO:0000313" key="2">
    <source>
        <dbReference type="Proteomes" id="UP000640614"/>
    </source>
</evidence>
<proteinExistence type="predicted"/>
<sequence>MKNILLNLIIIFSFTNTYAGWYKCYNYKGTIDKYPISFSIQITDGYFGEKQKKDFNINGVYKYDKHNNPIKLEGKINFKTNRAYIYEIQNNKNAAVFEFNFSEKECNGTWTDLNTKKVLSLSLNFTSKLIDTAKNNAFHDIEILQLNSLADYYFVGVYSKQNDQDSAQMDHLKIIRKNDNSIFQILDFSNIETETGNVITIIYQNVETGNSKSKDFIIWNNVGRMGGYLTVKYLPVKRKFKVNPNPTIDGPP</sequence>
<accession>A0ABR9TFE1</accession>
<organism evidence="1 2">
    <name type="scientific">Flavobacterium hungaricum</name>
    <dbReference type="NCBI Taxonomy" id="2082725"/>
    <lineage>
        <taxon>Bacteria</taxon>
        <taxon>Pseudomonadati</taxon>
        <taxon>Bacteroidota</taxon>
        <taxon>Flavobacteriia</taxon>
        <taxon>Flavobacteriales</taxon>
        <taxon>Flavobacteriaceae</taxon>
        <taxon>Flavobacterium</taxon>
    </lineage>
</organism>